<keyword evidence="3" id="KW-1185">Reference proteome</keyword>
<reference evidence="2" key="1">
    <citation type="submission" date="2024-03" db="EMBL/GenBank/DDBJ databases">
        <title>WGS assembly of Saponaria officinalis var. Norfolk2.</title>
        <authorList>
            <person name="Jenkins J."/>
            <person name="Shu S."/>
            <person name="Grimwood J."/>
            <person name="Barry K."/>
            <person name="Goodstein D."/>
            <person name="Schmutz J."/>
            <person name="Leebens-Mack J."/>
            <person name="Osbourn A."/>
        </authorList>
    </citation>
    <scope>NUCLEOTIDE SEQUENCE [LARGE SCALE GENOMIC DNA]</scope>
    <source>
        <strain evidence="2">JIC</strain>
    </source>
</reference>
<protein>
    <submittedName>
        <fullName evidence="2">Uncharacterized protein</fullName>
    </submittedName>
</protein>
<dbReference type="Proteomes" id="UP001443914">
    <property type="component" value="Unassembled WGS sequence"/>
</dbReference>
<dbReference type="EMBL" id="JBDFQZ010000004">
    <property type="protein sequence ID" value="KAK9732866.1"/>
    <property type="molecule type" value="Genomic_DNA"/>
</dbReference>
<evidence type="ECO:0000256" key="1">
    <source>
        <dbReference type="SAM" id="MobiDB-lite"/>
    </source>
</evidence>
<name>A0AAW1LI24_SAPOF</name>
<sequence>MADNKRRSNSRANSNGKMTRHKKGKNIAGKTKSTGPRLPAALRKQLGVIRNPNLDSDDDFDDVVYGGDDIDSDEGENVNDFFEYEEEVAEEESKKNRRYDPVDNFEYQLPEKFKGASLAEYLDDGDTNIDEKNSADELKVQDPG</sequence>
<comment type="caution">
    <text evidence="2">The sequence shown here is derived from an EMBL/GenBank/DDBJ whole genome shotgun (WGS) entry which is preliminary data.</text>
</comment>
<proteinExistence type="predicted"/>
<gene>
    <name evidence="2" type="ORF">RND81_04G028300</name>
</gene>
<dbReference type="AlphaFoldDB" id="A0AAW1LI24"/>
<feature type="region of interest" description="Disordered" evidence="1">
    <location>
        <begin position="1"/>
        <end position="78"/>
    </location>
</feature>
<evidence type="ECO:0000313" key="3">
    <source>
        <dbReference type="Proteomes" id="UP001443914"/>
    </source>
</evidence>
<feature type="compositionally biased region" description="Basic and acidic residues" evidence="1">
    <location>
        <begin position="129"/>
        <end position="144"/>
    </location>
</feature>
<evidence type="ECO:0000313" key="2">
    <source>
        <dbReference type="EMBL" id="KAK9732866.1"/>
    </source>
</evidence>
<organism evidence="2 3">
    <name type="scientific">Saponaria officinalis</name>
    <name type="common">Common soapwort</name>
    <name type="synonym">Lychnis saponaria</name>
    <dbReference type="NCBI Taxonomy" id="3572"/>
    <lineage>
        <taxon>Eukaryota</taxon>
        <taxon>Viridiplantae</taxon>
        <taxon>Streptophyta</taxon>
        <taxon>Embryophyta</taxon>
        <taxon>Tracheophyta</taxon>
        <taxon>Spermatophyta</taxon>
        <taxon>Magnoliopsida</taxon>
        <taxon>eudicotyledons</taxon>
        <taxon>Gunneridae</taxon>
        <taxon>Pentapetalae</taxon>
        <taxon>Caryophyllales</taxon>
        <taxon>Caryophyllaceae</taxon>
        <taxon>Caryophylleae</taxon>
        <taxon>Saponaria</taxon>
    </lineage>
</organism>
<feature type="region of interest" description="Disordered" evidence="1">
    <location>
        <begin position="124"/>
        <end position="144"/>
    </location>
</feature>
<feature type="compositionally biased region" description="Acidic residues" evidence="1">
    <location>
        <begin position="55"/>
        <end position="78"/>
    </location>
</feature>
<accession>A0AAW1LI24</accession>